<dbReference type="EMBL" id="CM000582">
    <property type="protein sequence ID" value="EWG41288.1"/>
    <property type="molecule type" value="Genomic_DNA"/>
</dbReference>
<dbReference type="OrthoDB" id="1577640at2759"/>
<gene>
    <name evidence="2" type="ORF">FVEG_03428</name>
</gene>
<name>W7LPF0_GIBM7</name>
<evidence type="ECO:0000313" key="2">
    <source>
        <dbReference type="EMBL" id="EWG41288.1"/>
    </source>
</evidence>
<dbReference type="PANTHER" id="PTHR46082:SF11">
    <property type="entry name" value="AAA+ ATPASE DOMAIN-CONTAINING PROTEIN-RELATED"/>
    <property type="match status" value="1"/>
</dbReference>
<dbReference type="KEGG" id="fvr:FVEG_03428"/>
<dbReference type="EMBL" id="DS022244">
    <property type="protein sequence ID" value="EWG41288.1"/>
    <property type="molecule type" value="Genomic_DNA"/>
</dbReference>
<dbReference type="GeneID" id="30061571"/>
<keyword evidence="3" id="KW-1185">Reference proteome</keyword>
<dbReference type="GO" id="GO:0003824">
    <property type="term" value="F:catalytic activity"/>
    <property type="evidence" value="ECO:0007669"/>
    <property type="project" value="InterPro"/>
</dbReference>
<dbReference type="Gene3D" id="3.40.50.1580">
    <property type="entry name" value="Nucleoside phosphorylase domain"/>
    <property type="match status" value="1"/>
</dbReference>
<dbReference type="AlphaFoldDB" id="W7LPF0"/>
<dbReference type="GO" id="GO:0009116">
    <property type="term" value="P:nucleoside metabolic process"/>
    <property type="evidence" value="ECO:0007669"/>
    <property type="project" value="InterPro"/>
</dbReference>
<sequence>MQDGQKAYESYTVAVVSALGFEMSAVRYMLDREHPSLPNKDGDSNIYVLGELQGHKVVLACLPGNQGKGAAAIVATNLTRTFPSIIWRFFVGIGGGVPSKRHDIRLGDVVVSMPDAQHGGVVQYDLGKATDSGFIRKGFLSAPPSLLRSAVVKMESDHLVNDNKIKDFLDTMLRKGKRLSRYERPSNDMDVMFKADYPHNPLSITCEECDEQQRTTRTPRDGEASEIHYGLIASGDLVIKSTK</sequence>
<dbReference type="InterPro" id="IPR000845">
    <property type="entry name" value="Nucleoside_phosphorylase_d"/>
</dbReference>
<evidence type="ECO:0000259" key="1">
    <source>
        <dbReference type="Pfam" id="PF01048"/>
    </source>
</evidence>
<organism evidence="2 3">
    <name type="scientific">Gibberella moniliformis (strain M3125 / FGSC 7600)</name>
    <name type="common">Maize ear and stalk rot fungus</name>
    <name type="synonym">Fusarium verticillioides</name>
    <dbReference type="NCBI Taxonomy" id="334819"/>
    <lineage>
        <taxon>Eukaryota</taxon>
        <taxon>Fungi</taxon>
        <taxon>Dikarya</taxon>
        <taxon>Ascomycota</taxon>
        <taxon>Pezizomycotina</taxon>
        <taxon>Sordariomycetes</taxon>
        <taxon>Hypocreomycetidae</taxon>
        <taxon>Hypocreales</taxon>
        <taxon>Nectriaceae</taxon>
        <taxon>Fusarium</taxon>
        <taxon>Fusarium fujikuroi species complex</taxon>
    </lineage>
</organism>
<dbReference type="eggNOG" id="ENOG502SHMZ">
    <property type="taxonomic scope" value="Eukaryota"/>
</dbReference>
<dbReference type="Pfam" id="PF01048">
    <property type="entry name" value="PNP_UDP_1"/>
    <property type="match status" value="1"/>
</dbReference>
<dbReference type="VEuPathDB" id="FungiDB:FVEG_03428"/>
<dbReference type="PANTHER" id="PTHR46082">
    <property type="entry name" value="ATP/GTP-BINDING PROTEIN-RELATED"/>
    <property type="match status" value="1"/>
</dbReference>
<proteinExistence type="predicted"/>
<dbReference type="HOGENOM" id="CLU_000288_34_22_1"/>
<dbReference type="InterPro" id="IPR035994">
    <property type="entry name" value="Nucleoside_phosphorylase_sf"/>
</dbReference>
<accession>W7LPF0</accession>
<feature type="domain" description="Nucleoside phosphorylase" evidence="1">
    <location>
        <begin position="12"/>
        <end position="124"/>
    </location>
</feature>
<dbReference type="RefSeq" id="XP_018747479.1">
    <property type="nucleotide sequence ID" value="XM_018891042.1"/>
</dbReference>
<dbReference type="InterPro" id="IPR053137">
    <property type="entry name" value="NLR-like"/>
</dbReference>
<dbReference type="STRING" id="334819.W7LPF0"/>
<dbReference type="OMA" id="WFEMETA"/>
<protein>
    <recommendedName>
        <fullName evidence="1">Nucleoside phosphorylase domain-containing protein</fullName>
    </recommendedName>
</protein>
<dbReference type="SUPFAM" id="SSF53167">
    <property type="entry name" value="Purine and uridine phosphorylases"/>
    <property type="match status" value="1"/>
</dbReference>
<evidence type="ECO:0000313" key="3">
    <source>
        <dbReference type="Proteomes" id="UP000009096"/>
    </source>
</evidence>
<dbReference type="Proteomes" id="UP000009096">
    <property type="component" value="Chromosome 5"/>
</dbReference>
<reference evidence="2 3" key="1">
    <citation type="journal article" date="2010" name="Nature">
        <title>Comparative genomics reveals mobile pathogenicity chromosomes in Fusarium.</title>
        <authorList>
            <person name="Ma L.J."/>
            <person name="van der Does H.C."/>
            <person name="Borkovich K.A."/>
            <person name="Coleman J.J."/>
            <person name="Daboussi M.J."/>
            <person name="Di Pietro A."/>
            <person name="Dufresne M."/>
            <person name="Freitag M."/>
            <person name="Grabherr M."/>
            <person name="Henrissat B."/>
            <person name="Houterman P.M."/>
            <person name="Kang S."/>
            <person name="Shim W.B."/>
            <person name="Woloshuk C."/>
            <person name="Xie X."/>
            <person name="Xu J.R."/>
            <person name="Antoniw J."/>
            <person name="Baker S.E."/>
            <person name="Bluhm B.H."/>
            <person name="Breakspear A."/>
            <person name="Brown D.W."/>
            <person name="Butchko R.A."/>
            <person name="Chapman S."/>
            <person name="Coulson R."/>
            <person name="Coutinho P.M."/>
            <person name="Danchin E.G."/>
            <person name="Diener A."/>
            <person name="Gale L.R."/>
            <person name="Gardiner D.M."/>
            <person name="Goff S."/>
            <person name="Hammond-Kosack K.E."/>
            <person name="Hilburn K."/>
            <person name="Hua-Van A."/>
            <person name="Jonkers W."/>
            <person name="Kazan K."/>
            <person name="Kodira C.D."/>
            <person name="Koehrsen M."/>
            <person name="Kumar L."/>
            <person name="Lee Y.H."/>
            <person name="Li L."/>
            <person name="Manners J.M."/>
            <person name="Miranda-Saavedra D."/>
            <person name="Mukherjee M."/>
            <person name="Park G."/>
            <person name="Park J."/>
            <person name="Park S.Y."/>
            <person name="Proctor R.H."/>
            <person name="Regev A."/>
            <person name="Ruiz-Roldan M.C."/>
            <person name="Sain D."/>
            <person name="Sakthikumar S."/>
            <person name="Sykes S."/>
            <person name="Schwartz D.C."/>
            <person name="Turgeon B.G."/>
            <person name="Wapinski I."/>
            <person name="Yoder O."/>
            <person name="Young S."/>
            <person name="Zeng Q."/>
            <person name="Zhou S."/>
            <person name="Galagan J."/>
            <person name="Cuomo C.A."/>
            <person name="Kistler H.C."/>
            <person name="Rep M."/>
        </authorList>
    </citation>
    <scope>NUCLEOTIDE SEQUENCE [LARGE SCALE GENOMIC DNA]</scope>
    <source>
        <strain evidence="3">M3125 / FGSC 7600</strain>
    </source>
</reference>